<dbReference type="KEGG" id="vg:64766858"/>
<proteinExistence type="predicted"/>
<dbReference type="RefSeq" id="YP_010059626.1">
    <property type="nucleotide sequence ID" value="NC_054726.1"/>
</dbReference>
<gene>
    <name evidence="1" type="primary">151</name>
    <name evidence="1" type="ORF">SEA_STORMAGEDDON_151</name>
</gene>
<keyword evidence="2" id="KW-1185">Reference proteome</keyword>
<dbReference type="EMBL" id="MN586040">
    <property type="protein sequence ID" value="QGJ95011.1"/>
    <property type="molecule type" value="Genomic_DNA"/>
</dbReference>
<dbReference type="GeneID" id="64766858"/>
<accession>A0A649VRY5</accession>
<name>A0A649VRY5_9CAUD</name>
<reference evidence="1 2" key="1">
    <citation type="submission" date="2019-10" db="EMBL/GenBank/DDBJ databases">
        <authorList>
            <person name="Garlena R.A."/>
            <person name="Russell D.A."/>
            <person name="Pope W.H."/>
            <person name="Jacobs-Sera D."/>
            <person name="Hatfull G.F."/>
        </authorList>
    </citation>
    <scope>NUCLEOTIDE SEQUENCE [LARGE SCALE GENOMIC DNA]</scope>
</reference>
<organism evidence="1 2">
    <name type="scientific">Gordonia phage Stormageddon</name>
    <dbReference type="NCBI Taxonomy" id="2656541"/>
    <lineage>
        <taxon>Viruses</taxon>
        <taxon>Duplodnaviria</taxon>
        <taxon>Heunggongvirae</taxon>
        <taxon>Uroviricota</taxon>
        <taxon>Caudoviricetes</taxon>
        <taxon>Stormageddonvirus</taxon>
        <taxon>Stormageddonvirus Stormageddon</taxon>
    </lineage>
</organism>
<evidence type="ECO:0000313" key="2">
    <source>
        <dbReference type="Proteomes" id="UP000423065"/>
    </source>
</evidence>
<sequence>MIPTREIVREFDRRYSLYAEPTSKGITVYSDPSEPDILTVLHLPEDGKWWWRTAMHEDENGTPVLANQWAANGDMDIPTLVRMVAITIFGTICISPK</sequence>
<protein>
    <submittedName>
        <fullName evidence="1">Uncharacterized protein</fullName>
    </submittedName>
</protein>
<dbReference type="Proteomes" id="UP000423065">
    <property type="component" value="Segment"/>
</dbReference>
<evidence type="ECO:0000313" key="1">
    <source>
        <dbReference type="EMBL" id="QGJ95011.1"/>
    </source>
</evidence>